<dbReference type="InterPro" id="IPR015353">
    <property type="entry name" value="Rubisco_LSMT_subst-bd"/>
</dbReference>
<evidence type="ECO:0000256" key="1">
    <source>
        <dbReference type="ARBA" id="ARBA00022603"/>
    </source>
</evidence>
<sequence length="445" mass="50204">MEGQEESMTEFERWWLQAEAEAKAPHRGRRNRLAYHQFADHEGGRGLRTLAPIRAGEVLVSVPGRVLMNTRSAMRCPDIGPLVAGRMVRSLPYTAPPSGGPSASPVLPAIRYSQPVIHTVLSCDASQDPFCQLPTTFTTSLFWSDDELKESQSEQFIGYGTFEPTLSDFWWASSIINTRSCYIDIAPSIQDHNTLVPFADFLNHANVDAFISYGKHGNEPLIHLYGFAIPDNSEEIYNFVDPLQVDVCLREEKDACLQDASLLTGLMGCSLYVTHMNVNRFYAWPSGELSWNFDVALRVYLLDEDEFVRERKHEKLLVDEEVALNKARKRIEFVINLATMLLSAYPTTLEDDQLLMQQLEQQIGKSESEGGAVDADGADEQRRKKRRKNEGQEEEEAEAEAAPTTTGWWARRCALVLRMGRKQILSNVLHRARNELAQFEATSSA</sequence>
<proteinExistence type="predicted"/>
<dbReference type="GO" id="GO:0016279">
    <property type="term" value="F:protein-lysine N-methyltransferase activity"/>
    <property type="evidence" value="ECO:0007669"/>
    <property type="project" value="TreeGrafter"/>
</dbReference>
<dbReference type="Proteomes" id="UP000011083">
    <property type="component" value="Unassembled WGS sequence"/>
</dbReference>
<dbReference type="Gene3D" id="3.90.1410.10">
    <property type="entry name" value="set domain protein methyltransferase, domain 1"/>
    <property type="match status" value="2"/>
</dbReference>
<keyword evidence="3" id="KW-0949">S-adenosyl-L-methionine</keyword>
<dbReference type="Pfam" id="PF09273">
    <property type="entry name" value="Rubis-subs-bind"/>
    <property type="match status" value="1"/>
</dbReference>
<dbReference type="GO" id="GO:0032259">
    <property type="term" value="P:methylation"/>
    <property type="evidence" value="ECO:0007669"/>
    <property type="project" value="UniProtKB-KW"/>
</dbReference>
<feature type="domain" description="Rubisco LSMT substrate-binding" evidence="5">
    <location>
        <begin position="274"/>
        <end position="425"/>
    </location>
</feature>
<dbReference type="SUPFAM" id="SSF82199">
    <property type="entry name" value="SET domain"/>
    <property type="match status" value="1"/>
</dbReference>
<gene>
    <name evidence="6" type="ORF">ACA1_288860</name>
</gene>
<dbReference type="GeneID" id="14926208"/>
<evidence type="ECO:0000256" key="3">
    <source>
        <dbReference type="ARBA" id="ARBA00022691"/>
    </source>
</evidence>
<dbReference type="EMBL" id="KB007805">
    <property type="protein sequence ID" value="ELR25165.1"/>
    <property type="molecule type" value="Genomic_DNA"/>
</dbReference>
<dbReference type="RefSeq" id="XP_004367920.1">
    <property type="nucleotide sequence ID" value="XM_004367863.1"/>
</dbReference>
<name>L8HIZ7_ACACF</name>
<accession>L8HIZ7</accession>
<dbReference type="KEGG" id="acan:ACA1_288860"/>
<dbReference type="VEuPathDB" id="AmoebaDB:ACA1_288860"/>
<evidence type="ECO:0000259" key="5">
    <source>
        <dbReference type="Pfam" id="PF09273"/>
    </source>
</evidence>
<feature type="region of interest" description="Disordered" evidence="4">
    <location>
        <begin position="365"/>
        <end position="403"/>
    </location>
</feature>
<reference evidence="6 7" key="1">
    <citation type="journal article" date="2013" name="Genome Biol.">
        <title>Genome of Acanthamoeba castellanii highlights extensive lateral gene transfer and early evolution of tyrosine kinase signaling.</title>
        <authorList>
            <person name="Clarke M."/>
            <person name="Lohan A.J."/>
            <person name="Liu B."/>
            <person name="Lagkouvardos I."/>
            <person name="Roy S."/>
            <person name="Zafar N."/>
            <person name="Bertelli C."/>
            <person name="Schilde C."/>
            <person name="Kianianmomeni A."/>
            <person name="Burglin T.R."/>
            <person name="Frech C."/>
            <person name="Turcotte B."/>
            <person name="Kopec K.O."/>
            <person name="Synnott J.M."/>
            <person name="Choo C."/>
            <person name="Paponov I."/>
            <person name="Finkler A."/>
            <person name="Soon Heng Tan C."/>
            <person name="Hutchins A.P."/>
            <person name="Weinmeier T."/>
            <person name="Rattei T."/>
            <person name="Chu J.S."/>
            <person name="Gimenez G."/>
            <person name="Irimia M."/>
            <person name="Rigden D.J."/>
            <person name="Fitzpatrick D.A."/>
            <person name="Lorenzo-Morales J."/>
            <person name="Bateman A."/>
            <person name="Chiu C.H."/>
            <person name="Tang P."/>
            <person name="Hegemann P."/>
            <person name="Fromm H."/>
            <person name="Raoult D."/>
            <person name="Greub G."/>
            <person name="Miranda-Saavedra D."/>
            <person name="Chen N."/>
            <person name="Nash P."/>
            <person name="Ginger M.L."/>
            <person name="Horn M."/>
            <person name="Schaap P."/>
            <person name="Caler L."/>
            <person name="Loftus B."/>
        </authorList>
    </citation>
    <scope>NUCLEOTIDE SEQUENCE [LARGE SCALE GENOMIC DNA]</scope>
    <source>
        <strain evidence="6 7">Neff</strain>
    </source>
</reference>
<dbReference type="InterPro" id="IPR050600">
    <property type="entry name" value="SETD3_SETD6_MTase"/>
</dbReference>
<dbReference type="SUPFAM" id="SSF81822">
    <property type="entry name" value="RuBisCo LSMT C-terminal, substrate-binding domain"/>
    <property type="match status" value="1"/>
</dbReference>
<dbReference type="InterPro" id="IPR036464">
    <property type="entry name" value="Rubisco_LSMT_subst-bd_sf"/>
</dbReference>
<keyword evidence="2" id="KW-0808">Transferase</keyword>
<dbReference type="OrthoDB" id="341421at2759"/>
<organism evidence="6 7">
    <name type="scientific">Acanthamoeba castellanii (strain ATCC 30010 / Neff)</name>
    <dbReference type="NCBI Taxonomy" id="1257118"/>
    <lineage>
        <taxon>Eukaryota</taxon>
        <taxon>Amoebozoa</taxon>
        <taxon>Discosea</taxon>
        <taxon>Longamoebia</taxon>
        <taxon>Centramoebida</taxon>
        <taxon>Acanthamoebidae</taxon>
        <taxon>Acanthamoeba</taxon>
    </lineage>
</organism>
<keyword evidence="7" id="KW-1185">Reference proteome</keyword>
<evidence type="ECO:0000313" key="6">
    <source>
        <dbReference type="EMBL" id="ELR25165.1"/>
    </source>
</evidence>
<evidence type="ECO:0000256" key="2">
    <source>
        <dbReference type="ARBA" id="ARBA00022679"/>
    </source>
</evidence>
<dbReference type="Gene3D" id="3.90.1420.10">
    <property type="entry name" value="Rubisco LSMT, substrate-binding domain"/>
    <property type="match status" value="1"/>
</dbReference>
<evidence type="ECO:0000313" key="7">
    <source>
        <dbReference type="Proteomes" id="UP000011083"/>
    </source>
</evidence>
<keyword evidence="1" id="KW-0489">Methyltransferase</keyword>
<dbReference type="AlphaFoldDB" id="L8HIZ7"/>
<protein>
    <recommendedName>
        <fullName evidence="5">Rubisco LSMT substrate-binding domain-containing protein</fullName>
    </recommendedName>
</protein>
<evidence type="ECO:0000256" key="4">
    <source>
        <dbReference type="SAM" id="MobiDB-lite"/>
    </source>
</evidence>
<dbReference type="PANTHER" id="PTHR13271">
    <property type="entry name" value="UNCHARACTERIZED PUTATIVE METHYLTRANSFERASE"/>
    <property type="match status" value="1"/>
</dbReference>
<dbReference type="InterPro" id="IPR046341">
    <property type="entry name" value="SET_dom_sf"/>
</dbReference>
<dbReference type="PANTHER" id="PTHR13271:SF151">
    <property type="entry name" value="SET DOMAIN-CONTAINING PROTEIN 4"/>
    <property type="match status" value="1"/>
</dbReference>